<dbReference type="GO" id="GO:0000145">
    <property type="term" value="C:exocyst"/>
    <property type="evidence" value="ECO:0007669"/>
    <property type="project" value="InterPro"/>
</dbReference>
<dbReference type="PANTHER" id="PTHR12542">
    <property type="entry name" value="EXOCYST COMPLEX PROTEIN EXO70"/>
    <property type="match status" value="1"/>
</dbReference>
<dbReference type="AlphaFoldDB" id="A0A0G2H459"/>
<dbReference type="InterPro" id="IPR016159">
    <property type="entry name" value="Cullin_repeat-like_dom_sf"/>
</dbReference>
<dbReference type="GO" id="GO:0005546">
    <property type="term" value="F:phosphatidylinositol-4,5-bisphosphate binding"/>
    <property type="evidence" value="ECO:0007669"/>
    <property type="project" value="InterPro"/>
</dbReference>
<dbReference type="GO" id="GO:0005935">
    <property type="term" value="C:cellular bud neck"/>
    <property type="evidence" value="ECO:0007669"/>
    <property type="project" value="UniProtKB-SubCell"/>
</dbReference>
<evidence type="ECO:0000256" key="1">
    <source>
        <dbReference type="ARBA" id="ARBA00006756"/>
    </source>
</evidence>
<dbReference type="Pfam" id="PF03081">
    <property type="entry name" value="Exo70_C"/>
    <property type="match status" value="1"/>
</dbReference>
<evidence type="ECO:0000313" key="7">
    <source>
        <dbReference type="Proteomes" id="UP000053317"/>
    </source>
</evidence>
<dbReference type="PANTHER" id="PTHR12542:SF41">
    <property type="entry name" value="EXOCYST COMPLEX COMPONENT 7"/>
    <property type="match status" value="1"/>
</dbReference>
<keyword evidence="3 4" id="KW-0268">Exocytosis</keyword>
<evidence type="ECO:0000256" key="3">
    <source>
        <dbReference type="ARBA" id="ARBA00022483"/>
    </source>
</evidence>
<comment type="caution">
    <text evidence="6">The sequence shown here is derived from an EMBL/GenBank/DDBJ whole genome shotgun (WGS) entry which is preliminary data.</text>
</comment>
<comment type="subcellular location">
    <subcellularLocation>
        <location evidence="4">Bud</location>
    </subcellularLocation>
    <subcellularLocation>
        <location evidence="4">Bud neck</location>
    </subcellularLocation>
</comment>
<dbReference type="Gene3D" id="1.20.1280.170">
    <property type="entry name" value="Exocyst complex component Exo70"/>
    <property type="match status" value="1"/>
</dbReference>
<comment type="similarity">
    <text evidence="1 4">Belongs to the EXO70 family.</text>
</comment>
<accession>A0A0G2H459</accession>
<comment type="function">
    <text evidence="4">Involved in the secretory pathway as part of the exocyst complex which tethers secretory vesicles to the sites of exocytosis. Also plays a role in the assembly of the exocyst.</text>
</comment>
<evidence type="ECO:0000256" key="4">
    <source>
        <dbReference type="RuleBase" id="RU365026"/>
    </source>
</evidence>
<dbReference type="OrthoDB" id="1922221at2759"/>
<evidence type="ECO:0000313" key="6">
    <source>
        <dbReference type="EMBL" id="KKY23550.1"/>
    </source>
</evidence>
<dbReference type="EMBL" id="LCWF01000066">
    <property type="protein sequence ID" value="KKY23550.1"/>
    <property type="molecule type" value="Genomic_DNA"/>
</dbReference>
<reference evidence="6 7" key="1">
    <citation type="submission" date="2015-05" db="EMBL/GenBank/DDBJ databases">
        <title>Distinctive expansion of gene families associated with plant cell wall degradation and secondary metabolism in the genomes of grapevine trunk pathogens.</title>
        <authorList>
            <person name="Lawrence D.P."/>
            <person name="Travadon R."/>
            <person name="Rolshausen P.E."/>
            <person name="Baumgartner K."/>
        </authorList>
    </citation>
    <scope>NUCLEOTIDE SEQUENCE [LARGE SCALE GENOMIC DNA]</scope>
    <source>
        <strain evidence="6">UCRPC4</strain>
    </source>
</reference>
<dbReference type="GO" id="GO:0015031">
    <property type="term" value="P:protein transport"/>
    <property type="evidence" value="ECO:0007669"/>
    <property type="project" value="UniProtKB-KW"/>
</dbReference>
<sequence length="627" mass="69234">MAVQEEEAEVEVLYANLGKLKTLTKKIQGSMARLDASGQVVKEAIGPIYSNTQMLQVTGSNVERINEAIERMRQPLDAKGREEGIIRAGPRSAGMPQYLGALKRVERALAELNSTNMRSNQQAVTEFSSLLAIGSKQLEDTFRSILQEDVRTVEPLHYITKDLPFPPIPPEKVPQLNQIASAMLSAASSSSRYASQTESRPALIFAEVRGSYVTASLQNLSTASINTSKRPTQTPGVYKEGTSGIGTYAKGIEGMFLAESENISKIFPPDERLSVLEMTGRGAMSEFARTLRELDNFIKANIMSDCFLAFEIIDLIAPLSYRLEQKTGGLRSGFSDALRPIRETAKTSVPQLLEETRRRTNNITILPNDGAPIPVVAETMARLTALGKYSQPLSSILSSIGDGNWRNSTRNAATSPTLDVSPDSFTLLANYFLDIISDLFNALESRAKTFHRSKPLQGCFLANCMSIIERSIRSSPDLARYLSAPPHSEKLAGFRKKGSTIYVDVWRDASRTLFDVVYTNRANAPGTRTSGSGSQESAAIVKSLPSKEKDNIKLKFKTFNTQFEELIARHKSLYMERDVRAALAKDVQVVIEPMYGRFWDKYHEIDKKGKTVKYTKGELSQALAGLA</sequence>
<keyword evidence="2 4" id="KW-0813">Transport</keyword>
<organism evidence="6 7">
    <name type="scientific">Phaeomoniella chlamydospora</name>
    <name type="common">Phaeoacremonium chlamydosporum</name>
    <dbReference type="NCBI Taxonomy" id="158046"/>
    <lineage>
        <taxon>Eukaryota</taxon>
        <taxon>Fungi</taxon>
        <taxon>Dikarya</taxon>
        <taxon>Ascomycota</taxon>
        <taxon>Pezizomycotina</taxon>
        <taxon>Eurotiomycetes</taxon>
        <taxon>Chaetothyriomycetidae</taxon>
        <taxon>Phaeomoniellales</taxon>
        <taxon>Phaeomoniellaceae</taxon>
        <taxon>Phaeomoniella</taxon>
    </lineage>
</organism>
<dbReference type="InterPro" id="IPR046364">
    <property type="entry name" value="Exo70_C"/>
</dbReference>
<gene>
    <name evidence="6" type="ORF">UCRPC4_g02813</name>
</gene>
<dbReference type="Proteomes" id="UP000053317">
    <property type="component" value="Unassembled WGS sequence"/>
</dbReference>
<keyword evidence="7" id="KW-1185">Reference proteome</keyword>
<reference evidence="6 7" key="2">
    <citation type="submission" date="2015-05" db="EMBL/GenBank/DDBJ databases">
        <authorList>
            <person name="Morales-Cruz A."/>
            <person name="Amrine K.C."/>
            <person name="Cantu D."/>
        </authorList>
    </citation>
    <scope>NUCLEOTIDE SEQUENCE [LARGE SCALE GENOMIC DNA]</scope>
    <source>
        <strain evidence="6">UCRPC4</strain>
    </source>
</reference>
<protein>
    <recommendedName>
        <fullName evidence="4">Exocyst complex protein EXO70</fullName>
    </recommendedName>
</protein>
<dbReference type="SUPFAM" id="SSF74788">
    <property type="entry name" value="Cullin repeat-like"/>
    <property type="match status" value="1"/>
</dbReference>
<dbReference type="InterPro" id="IPR004140">
    <property type="entry name" value="Exo70"/>
</dbReference>
<evidence type="ECO:0000256" key="2">
    <source>
        <dbReference type="ARBA" id="ARBA00022448"/>
    </source>
</evidence>
<keyword evidence="4" id="KW-0653">Protein transport</keyword>
<dbReference type="Pfam" id="PF20669">
    <property type="entry name" value="Exo70_N"/>
    <property type="match status" value="1"/>
</dbReference>
<dbReference type="GO" id="GO:0006887">
    <property type="term" value="P:exocytosis"/>
    <property type="evidence" value="ECO:0007669"/>
    <property type="project" value="UniProtKB-KW"/>
</dbReference>
<feature type="domain" description="Exocyst complex subunit Exo70 C-terminal" evidence="5">
    <location>
        <begin position="243"/>
        <end position="624"/>
    </location>
</feature>
<name>A0A0G2H459_PHACM</name>
<proteinExistence type="inferred from homology"/>
<evidence type="ECO:0000259" key="5">
    <source>
        <dbReference type="Pfam" id="PF03081"/>
    </source>
</evidence>